<accession>A0ABR3JS78</accession>
<dbReference type="Proteomes" id="UP001556367">
    <property type="component" value="Unassembled WGS sequence"/>
</dbReference>
<comment type="caution">
    <text evidence="1">The sequence shown here is derived from an EMBL/GenBank/DDBJ whole genome shotgun (WGS) entry which is preliminary data.</text>
</comment>
<sequence>MPGLPSILTLIIQPLLELNHLLLRLITMMTPKTLVALLSLAAASVAVSVTPRASENQYYVNLVFGNEKWNTCSGIANAAAVLTAKKPACEVTKYFGTGADCVVPDNKCATFKKACDAFGGHLPAKVRC</sequence>
<name>A0ABR3JS78_9AGAR</name>
<organism evidence="1 2">
    <name type="scientific">Hohenbuehelia grisea</name>
    <dbReference type="NCBI Taxonomy" id="104357"/>
    <lineage>
        <taxon>Eukaryota</taxon>
        <taxon>Fungi</taxon>
        <taxon>Dikarya</taxon>
        <taxon>Basidiomycota</taxon>
        <taxon>Agaricomycotina</taxon>
        <taxon>Agaricomycetes</taxon>
        <taxon>Agaricomycetidae</taxon>
        <taxon>Agaricales</taxon>
        <taxon>Pleurotineae</taxon>
        <taxon>Pleurotaceae</taxon>
        <taxon>Hohenbuehelia</taxon>
    </lineage>
</organism>
<protein>
    <submittedName>
        <fullName evidence="1">Uncharacterized protein</fullName>
    </submittedName>
</protein>
<evidence type="ECO:0000313" key="1">
    <source>
        <dbReference type="EMBL" id="KAL0958715.1"/>
    </source>
</evidence>
<dbReference type="EMBL" id="JASNQZ010000003">
    <property type="protein sequence ID" value="KAL0958715.1"/>
    <property type="molecule type" value="Genomic_DNA"/>
</dbReference>
<evidence type="ECO:0000313" key="2">
    <source>
        <dbReference type="Proteomes" id="UP001556367"/>
    </source>
</evidence>
<proteinExistence type="predicted"/>
<reference evidence="2" key="1">
    <citation type="submission" date="2024-06" db="EMBL/GenBank/DDBJ databases">
        <title>Multi-omics analyses provide insights into the biosynthesis of the anticancer antibiotic pleurotin in Hohenbuehelia grisea.</title>
        <authorList>
            <person name="Weaver J.A."/>
            <person name="Alberti F."/>
        </authorList>
    </citation>
    <scope>NUCLEOTIDE SEQUENCE [LARGE SCALE GENOMIC DNA]</scope>
    <source>
        <strain evidence="2">T-177</strain>
    </source>
</reference>
<keyword evidence="2" id="KW-1185">Reference proteome</keyword>
<gene>
    <name evidence="1" type="ORF">HGRIS_014045</name>
</gene>